<evidence type="ECO:0000259" key="1">
    <source>
        <dbReference type="Pfam" id="PF13167"/>
    </source>
</evidence>
<dbReference type="InterPro" id="IPR025121">
    <property type="entry name" value="GTPase_HflX_N"/>
</dbReference>
<dbReference type="EMBL" id="QUAC01000464">
    <property type="protein sequence ID" value="REK85004.1"/>
    <property type="molecule type" value="Genomic_DNA"/>
</dbReference>
<gene>
    <name evidence="2" type="ORF">DY245_40225</name>
</gene>
<dbReference type="InterPro" id="IPR042108">
    <property type="entry name" value="GTPase_HflX_N_sf"/>
</dbReference>
<evidence type="ECO:0000313" key="3">
    <source>
        <dbReference type="Proteomes" id="UP000262477"/>
    </source>
</evidence>
<name>A0A371PR94_STRIH</name>
<organism evidence="2 3">
    <name type="scientific">Streptomyces inhibens</name>
    <dbReference type="NCBI Taxonomy" id="2293571"/>
    <lineage>
        <taxon>Bacteria</taxon>
        <taxon>Bacillati</taxon>
        <taxon>Actinomycetota</taxon>
        <taxon>Actinomycetes</taxon>
        <taxon>Kitasatosporales</taxon>
        <taxon>Streptomycetaceae</taxon>
        <taxon>Streptomyces</taxon>
    </lineage>
</organism>
<reference evidence="2 3" key="1">
    <citation type="submission" date="2018-08" db="EMBL/GenBank/DDBJ databases">
        <title>Streptomyces NEAU-D10 sp. nov., a novel Actinomycete isolated from soil.</title>
        <authorList>
            <person name="Jin L."/>
        </authorList>
    </citation>
    <scope>NUCLEOTIDE SEQUENCE [LARGE SCALE GENOMIC DNA]</scope>
    <source>
        <strain evidence="2 3">NEAU-D10</strain>
    </source>
</reference>
<dbReference type="OrthoDB" id="3384881at2"/>
<dbReference type="Gene3D" id="3.40.50.11060">
    <property type="entry name" value="GTPase HflX, N-terminal domain"/>
    <property type="match status" value="1"/>
</dbReference>
<dbReference type="AlphaFoldDB" id="A0A371PR94"/>
<feature type="domain" description="GTPase HflX N-terminal" evidence="1">
    <location>
        <begin position="38"/>
        <end position="91"/>
    </location>
</feature>
<dbReference type="Pfam" id="PF13167">
    <property type="entry name" value="GTP-bdg_N"/>
    <property type="match status" value="1"/>
</dbReference>
<protein>
    <recommendedName>
        <fullName evidence="1">GTPase HflX N-terminal domain-containing protein</fullName>
    </recommendedName>
</protein>
<sequence length="98" mass="9874">MAALTAELEGRGAVVAGSFVQRRGVSAGGVRAMGLPYSATTVLGSGKLRELAAARAATAASAVIFAGELTYRQRSRLTDALGCPVLGRADLPATATPE</sequence>
<dbReference type="Proteomes" id="UP000262477">
    <property type="component" value="Unassembled WGS sequence"/>
</dbReference>
<keyword evidence="3" id="KW-1185">Reference proteome</keyword>
<accession>A0A371PR94</accession>
<proteinExistence type="predicted"/>
<comment type="caution">
    <text evidence="2">The sequence shown here is derived from an EMBL/GenBank/DDBJ whole genome shotgun (WGS) entry which is preliminary data.</text>
</comment>
<evidence type="ECO:0000313" key="2">
    <source>
        <dbReference type="EMBL" id="REK85004.1"/>
    </source>
</evidence>